<dbReference type="EMBL" id="CAXDID020000031">
    <property type="protein sequence ID" value="CAL5993856.1"/>
    <property type="molecule type" value="Genomic_DNA"/>
</dbReference>
<evidence type="ECO:0000313" key="4">
    <source>
        <dbReference type="Proteomes" id="UP001642409"/>
    </source>
</evidence>
<dbReference type="SUPFAM" id="SSF52058">
    <property type="entry name" value="L domain-like"/>
    <property type="match status" value="1"/>
</dbReference>
<dbReference type="PANTHER" id="PTHR46652">
    <property type="entry name" value="LEUCINE-RICH REPEAT AND IQ DOMAIN-CONTAINING PROTEIN 1-RELATED"/>
    <property type="match status" value="1"/>
</dbReference>
<sequence length="339" mass="39777">MQSIIDDQKYEQLSVLSGYDKDIIQRYQSQIKDQTLTIEQIKDLKSLDFINTLKIQNLDLYDCKGIIPKLESQTIKQLQMVDCQIFSLKDFQLENLEVLKLENYQKFESKTLVLEIIRFLKLTELNLNGWVIDITPLSQMIGLTKLNLNCCNLQSTKSLIPLINLEELCLDFNYDGIEITSLQYLTKLTKLSIRECDLVSLDELRPLTKLVELNIFGNDVVFLQPLMELNQLSRLYASCNKIIDFKVIEQHTNFKNFTMKFQKQPTQDQLKAANIYKFINSPVISLKKIYNKQSHTKQINVDFRKKVAQLKFDLFNNHEQFLSRTASLFQKMNEYENIQ</sequence>
<dbReference type="InterPro" id="IPR032675">
    <property type="entry name" value="LRR_dom_sf"/>
</dbReference>
<dbReference type="PANTHER" id="PTHR46652:SF3">
    <property type="entry name" value="LEUCINE-RICH REPEAT-CONTAINING PROTEIN 9"/>
    <property type="match status" value="1"/>
</dbReference>
<dbReference type="InterPro" id="IPR050836">
    <property type="entry name" value="SDS22/Internalin_LRR"/>
</dbReference>
<dbReference type="Proteomes" id="UP001642409">
    <property type="component" value="Unassembled WGS sequence"/>
</dbReference>
<gene>
    <name evidence="3" type="ORF">HINF_LOCUS13264</name>
</gene>
<evidence type="ECO:0000256" key="1">
    <source>
        <dbReference type="ARBA" id="ARBA00022614"/>
    </source>
</evidence>
<name>A0ABP1HJV1_9EUKA</name>
<organism evidence="3 4">
    <name type="scientific">Hexamita inflata</name>
    <dbReference type="NCBI Taxonomy" id="28002"/>
    <lineage>
        <taxon>Eukaryota</taxon>
        <taxon>Metamonada</taxon>
        <taxon>Diplomonadida</taxon>
        <taxon>Hexamitidae</taxon>
        <taxon>Hexamitinae</taxon>
        <taxon>Hexamita</taxon>
    </lineage>
</organism>
<keyword evidence="1" id="KW-0433">Leucine-rich repeat</keyword>
<evidence type="ECO:0000256" key="2">
    <source>
        <dbReference type="ARBA" id="ARBA00022737"/>
    </source>
</evidence>
<keyword evidence="2" id="KW-0677">Repeat</keyword>
<keyword evidence="4" id="KW-1185">Reference proteome</keyword>
<protein>
    <submittedName>
        <fullName evidence="3">Leucine-rich_repeat domain-containing protein</fullName>
    </submittedName>
</protein>
<reference evidence="3 4" key="1">
    <citation type="submission" date="2024-07" db="EMBL/GenBank/DDBJ databases">
        <authorList>
            <person name="Akdeniz Z."/>
        </authorList>
    </citation>
    <scope>NUCLEOTIDE SEQUENCE [LARGE SCALE GENOMIC DNA]</scope>
</reference>
<accession>A0ABP1HJV1</accession>
<proteinExistence type="predicted"/>
<evidence type="ECO:0000313" key="3">
    <source>
        <dbReference type="EMBL" id="CAL5993856.1"/>
    </source>
</evidence>
<comment type="caution">
    <text evidence="3">The sequence shown here is derived from an EMBL/GenBank/DDBJ whole genome shotgun (WGS) entry which is preliminary data.</text>
</comment>
<dbReference type="Gene3D" id="3.80.10.10">
    <property type="entry name" value="Ribonuclease Inhibitor"/>
    <property type="match status" value="1"/>
</dbReference>